<dbReference type="AlphaFoldDB" id="A0A9E4K2J3"/>
<organism evidence="2 3">
    <name type="scientific">Candidatus Thiodiazotropha lotti</name>
    <dbReference type="NCBI Taxonomy" id="2792787"/>
    <lineage>
        <taxon>Bacteria</taxon>
        <taxon>Pseudomonadati</taxon>
        <taxon>Pseudomonadota</taxon>
        <taxon>Gammaproteobacteria</taxon>
        <taxon>Chromatiales</taxon>
        <taxon>Sedimenticolaceae</taxon>
        <taxon>Candidatus Thiodiazotropha</taxon>
    </lineage>
</organism>
<reference evidence="2" key="1">
    <citation type="journal article" date="2021" name="Proc. Natl. Acad. Sci. U.S.A.">
        <title>Global biogeography of chemosynthetic symbionts reveals both localized and globally distributed symbiont groups. .</title>
        <authorList>
            <person name="Osvatic J.T."/>
            <person name="Wilkins L.G.E."/>
            <person name="Leibrecht L."/>
            <person name="Leray M."/>
            <person name="Zauner S."/>
            <person name="Polzin J."/>
            <person name="Camacho Y."/>
            <person name="Gros O."/>
            <person name="van Gils J.A."/>
            <person name="Eisen J.A."/>
            <person name="Petersen J.M."/>
            <person name="Yuen B."/>
        </authorList>
    </citation>
    <scope>NUCLEOTIDE SEQUENCE</scope>
    <source>
        <strain evidence="2">MAGL173</strain>
    </source>
</reference>
<protein>
    <recommendedName>
        <fullName evidence="4">ParB/Sulfiredoxin domain-containing protein</fullName>
    </recommendedName>
</protein>
<accession>A0A9E4K2J3</accession>
<dbReference type="InterPro" id="IPR022304">
    <property type="entry name" value="ICE_PFGI_1_ParB"/>
</dbReference>
<comment type="caution">
    <text evidence="2">The sequence shown here is derived from an EMBL/GenBank/DDBJ whole genome shotgun (WGS) entry which is preliminary data.</text>
</comment>
<feature type="compositionally biased region" description="Basic and acidic residues" evidence="1">
    <location>
        <begin position="300"/>
        <end position="309"/>
    </location>
</feature>
<feature type="compositionally biased region" description="Low complexity" evidence="1">
    <location>
        <begin position="317"/>
        <end position="341"/>
    </location>
</feature>
<proteinExistence type="predicted"/>
<evidence type="ECO:0000313" key="3">
    <source>
        <dbReference type="Proteomes" id="UP000886687"/>
    </source>
</evidence>
<sequence>MSKKQPTPEELLDKVLVGNFSNETQSNLIPQDGDTLILHPSQILKYDRNPRIVRNREYESIKRQLMSQGVQEVLSVTQRPDMPPDQFMLARGANTRLEIIHEILEETSDERFLQIKCRYVAWVSEAKIFTDTMAENDVRGEVTFFDRAHASMDLKAILEEQSGNPYGPRELIEYINSHGLSKVNRADVTRFEYTIDQLQEALIETLSLGLGPWQIDAISKLHKSSAKLWEDAGETDDWDPLFQGILKKLDQRVKTLDDWSYDRLFKEVARELGSNDTQGIERAKAGLEFVLETGQLPEKREYKPFKANDDAGTGEIEPPQSTTKPSTPKSSSAPKPSSPSKPKVEPPKAPEQAPPSDTPDISFLLEETEEDPDDRPEYFADDPLMQIANTELEDDEALRGLVPDEDLYIDEDGKTHYRPKFRELTDEEEEANTRANLEVWQKHKAENPEGPELTPEQKDLMRRREAWLEGLQRDREESGRTRSTSMLVERAIMNLRHLPTERLHHDAYASARRICCEFFRQEIADHLVQPFNRGVGFFVADWPRDLPLNEENPILAYLQLATWHWLVVASGQLKIIELGQLPQEILTSPFGQILDDVFDKNFDGGDLLFQRIGNAIAKRVQIEPSMLLMHDLMLHAPLNFSLEQMIINRANNELNRRCVEKFDTGNLFLFESNWDRQYGDQKIDSLNRYE</sequence>
<gene>
    <name evidence="2" type="ORF">JAZ04_01710</name>
</gene>
<evidence type="ECO:0000313" key="2">
    <source>
        <dbReference type="EMBL" id="MCG7937559.1"/>
    </source>
</evidence>
<feature type="region of interest" description="Disordered" evidence="1">
    <location>
        <begin position="300"/>
        <end position="360"/>
    </location>
</feature>
<name>A0A9E4K2J3_9GAMM</name>
<evidence type="ECO:0008006" key="4">
    <source>
        <dbReference type="Google" id="ProtNLM"/>
    </source>
</evidence>
<evidence type="ECO:0000256" key="1">
    <source>
        <dbReference type="SAM" id="MobiDB-lite"/>
    </source>
</evidence>
<dbReference type="NCBIfam" id="TIGR03764">
    <property type="entry name" value="ICE_PFGI_1_parB"/>
    <property type="match status" value="1"/>
</dbReference>
<dbReference type="EMBL" id="JAEPDI010000001">
    <property type="protein sequence ID" value="MCG7937559.1"/>
    <property type="molecule type" value="Genomic_DNA"/>
</dbReference>
<dbReference type="Proteomes" id="UP000886687">
    <property type="component" value="Unassembled WGS sequence"/>
</dbReference>